<evidence type="ECO:0000313" key="1">
    <source>
        <dbReference type="EMBL" id="GFN92373.1"/>
    </source>
</evidence>
<comment type="caution">
    <text evidence="1">The sequence shown here is derived from an EMBL/GenBank/DDBJ whole genome shotgun (WGS) entry which is preliminary data.</text>
</comment>
<gene>
    <name evidence="1" type="ORF">PoB_001887900</name>
</gene>
<dbReference type="Proteomes" id="UP000735302">
    <property type="component" value="Unassembled WGS sequence"/>
</dbReference>
<proteinExistence type="predicted"/>
<evidence type="ECO:0000313" key="2">
    <source>
        <dbReference type="Proteomes" id="UP000735302"/>
    </source>
</evidence>
<sequence length="100" mass="11717">MVLYAKPAHVKVISELQVLVRIVCRRFRRTHDKRIPVPYLRTKANDRSEPATCRREDSWANSLADVPPQRRYISKYPFECTPSHNDKCKAELKLLIIAIK</sequence>
<dbReference type="EMBL" id="BLXT01002238">
    <property type="protein sequence ID" value="GFN92373.1"/>
    <property type="molecule type" value="Genomic_DNA"/>
</dbReference>
<dbReference type="AlphaFoldDB" id="A0AAV3ZDA8"/>
<organism evidence="1 2">
    <name type="scientific">Plakobranchus ocellatus</name>
    <dbReference type="NCBI Taxonomy" id="259542"/>
    <lineage>
        <taxon>Eukaryota</taxon>
        <taxon>Metazoa</taxon>
        <taxon>Spiralia</taxon>
        <taxon>Lophotrochozoa</taxon>
        <taxon>Mollusca</taxon>
        <taxon>Gastropoda</taxon>
        <taxon>Heterobranchia</taxon>
        <taxon>Euthyneura</taxon>
        <taxon>Panpulmonata</taxon>
        <taxon>Sacoglossa</taxon>
        <taxon>Placobranchoidea</taxon>
        <taxon>Plakobranchidae</taxon>
        <taxon>Plakobranchus</taxon>
    </lineage>
</organism>
<reference evidence="1 2" key="1">
    <citation type="journal article" date="2021" name="Elife">
        <title>Chloroplast acquisition without the gene transfer in kleptoplastic sea slugs, Plakobranchus ocellatus.</title>
        <authorList>
            <person name="Maeda T."/>
            <person name="Takahashi S."/>
            <person name="Yoshida T."/>
            <person name="Shimamura S."/>
            <person name="Takaki Y."/>
            <person name="Nagai Y."/>
            <person name="Toyoda A."/>
            <person name="Suzuki Y."/>
            <person name="Arimoto A."/>
            <person name="Ishii H."/>
            <person name="Satoh N."/>
            <person name="Nishiyama T."/>
            <person name="Hasebe M."/>
            <person name="Maruyama T."/>
            <person name="Minagawa J."/>
            <person name="Obokata J."/>
            <person name="Shigenobu S."/>
        </authorList>
    </citation>
    <scope>NUCLEOTIDE SEQUENCE [LARGE SCALE GENOMIC DNA]</scope>
</reference>
<name>A0AAV3ZDA8_9GAST</name>
<protein>
    <submittedName>
        <fullName evidence="1">Uncharacterized protein</fullName>
    </submittedName>
</protein>
<keyword evidence="2" id="KW-1185">Reference proteome</keyword>
<accession>A0AAV3ZDA8</accession>